<accession>A0A4P9W3S0</accession>
<feature type="compositionally biased region" description="Polar residues" evidence="1">
    <location>
        <begin position="213"/>
        <end position="225"/>
    </location>
</feature>
<name>A0A4P9W3S0_9FUNG</name>
<organism evidence="2 3">
    <name type="scientific">Blyttiomyces helicus</name>
    <dbReference type="NCBI Taxonomy" id="388810"/>
    <lineage>
        <taxon>Eukaryota</taxon>
        <taxon>Fungi</taxon>
        <taxon>Fungi incertae sedis</taxon>
        <taxon>Chytridiomycota</taxon>
        <taxon>Chytridiomycota incertae sedis</taxon>
        <taxon>Chytridiomycetes</taxon>
        <taxon>Chytridiomycetes incertae sedis</taxon>
        <taxon>Blyttiomyces</taxon>
    </lineage>
</organism>
<dbReference type="EMBL" id="KZ997909">
    <property type="protein sequence ID" value="RKO86794.1"/>
    <property type="molecule type" value="Genomic_DNA"/>
</dbReference>
<evidence type="ECO:0000256" key="1">
    <source>
        <dbReference type="SAM" id="MobiDB-lite"/>
    </source>
</evidence>
<protein>
    <submittedName>
        <fullName evidence="2">Uncharacterized protein</fullName>
    </submittedName>
</protein>
<proteinExistence type="predicted"/>
<dbReference type="Proteomes" id="UP000269721">
    <property type="component" value="Unassembled WGS sequence"/>
</dbReference>
<feature type="region of interest" description="Disordered" evidence="1">
    <location>
        <begin position="30"/>
        <end position="50"/>
    </location>
</feature>
<keyword evidence="3" id="KW-1185">Reference proteome</keyword>
<gene>
    <name evidence="2" type="ORF">BDK51DRAFT_38179</name>
</gene>
<feature type="compositionally biased region" description="Basic residues" evidence="1">
    <location>
        <begin position="35"/>
        <end position="50"/>
    </location>
</feature>
<feature type="region of interest" description="Disordered" evidence="1">
    <location>
        <begin position="157"/>
        <end position="234"/>
    </location>
</feature>
<evidence type="ECO:0000313" key="2">
    <source>
        <dbReference type="EMBL" id="RKO86794.1"/>
    </source>
</evidence>
<evidence type="ECO:0000313" key="3">
    <source>
        <dbReference type="Proteomes" id="UP000269721"/>
    </source>
</evidence>
<reference evidence="3" key="1">
    <citation type="journal article" date="2018" name="Nat. Microbiol.">
        <title>Leveraging single-cell genomics to expand the fungal tree of life.</title>
        <authorList>
            <person name="Ahrendt S.R."/>
            <person name="Quandt C.A."/>
            <person name="Ciobanu D."/>
            <person name="Clum A."/>
            <person name="Salamov A."/>
            <person name="Andreopoulos B."/>
            <person name="Cheng J.F."/>
            <person name="Woyke T."/>
            <person name="Pelin A."/>
            <person name="Henrissat B."/>
            <person name="Reynolds N.K."/>
            <person name="Benny G.L."/>
            <person name="Smith M.E."/>
            <person name="James T.Y."/>
            <person name="Grigoriev I.V."/>
        </authorList>
    </citation>
    <scope>NUCLEOTIDE SEQUENCE [LARGE SCALE GENOMIC DNA]</scope>
</reference>
<sequence length="234" mass="26073">MDEDWPRQQVGRRPGVGFAAFLPINRARYIPGGQAHRRQRPPPHAPGRRTASKLIQLCHGLCWSGNGAPAVKRTRRGTSKPFWDAELSAAKGARNRAHQVLEEAIRGSAMQEVAWQRYLEAKRRMNHLIASKKQTRPNALTDIDNMNPSELLKAVSNLRRRSSGNPTSSALPTEPTSMDSYAAHYESVSADQTQPSPRRVLHASHSAPRLAPSSKNSLSWWQSRSPLRARQRGG</sequence>
<feature type="compositionally biased region" description="Polar residues" evidence="1">
    <location>
        <begin position="163"/>
        <end position="179"/>
    </location>
</feature>
<dbReference type="AlphaFoldDB" id="A0A4P9W3S0"/>